<gene>
    <name evidence="6" type="ORF">EB796_016021</name>
</gene>
<evidence type="ECO:0000256" key="3">
    <source>
        <dbReference type="ARBA" id="ARBA00022478"/>
    </source>
</evidence>
<keyword evidence="4" id="KW-0804">Transcription</keyword>
<evidence type="ECO:0000256" key="1">
    <source>
        <dbReference type="ARBA" id="ARBA00004604"/>
    </source>
</evidence>
<dbReference type="Pfam" id="PF06870">
    <property type="entry name" value="RNA_pol_I_A49"/>
    <property type="match status" value="1"/>
</dbReference>
<keyword evidence="5" id="KW-0539">Nucleus</keyword>
<organism evidence="6 7">
    <name type="scientific">Bugula neritina</name>
    <name type="common">Brown bryozoan</name>
    <name type="synonym">Sertularia neritina</name>
    <dbReference type="NCBI Taxonomy" id="10212"/>
    <lineage>
        <taxon>Eukaryota</taxon>
        <taxon>Metazoa</taxon>
        <taxon>Spiralia</taxon>
        <taxon>Lophotrochozoa</taxon>
        <taxon>Bryozoa</taxon>
        <taxon>Gymnolaemata</taxon>
        <taxon>Cheilostomatida</taxon>
        <taxon>Flustrina</taxon>
        <taxon>Buguloidea</taxon>
        <taxon>Bugulidae</taxon>
        <taxon>Bugula</taxon>
    </lineage>
</organism>
<dbReference type="PANTHER" id="PTHR14440">
    <property type="entry name" value="DNA-DIRECTED RNA POLYMERASE I SUBUNIT RPA49"/>
    <property type="match status" value="1"/>
</dbReference>
<comment type="caution">
    <text evidence="6">The sequence shown here is derived from an EMBL/GenBank/DDBJ whole genome shotgun (WGS) entry which is preliminary data.</text>
</comment>
<reference evidence="6" key="1">
    <citation type="submission" date="2020-06" db="EMBL/GenBank/DDBJ databases">
        <title>Draft genome of Bugula neritina, a colonial animal packing powerful symbionts and potential medicines.</title>
        <authorList>
            <person name="Rayko M."/>
        </authorList>
    </citation>
    <scope>NUCLEOTIDE SEQUENCE [LARGE SCALE GENOMIC DNA]</scope>
    <source>
        <strain evidence="6">Kwan_BN1</strain>
    </source>
</reference>
<evidence type="ECO:0000313" key="7">
    <source>
        <dbReference type="Proteomes" id="UP000593567"/>
    </source>
</evidence>
<keyword evidence="7" id="KW-1185">Reference proteome</keyword>
<dbReference type="GO" id="GO:0006351">
    <property type="term" value="P:DNA-templated transcription"/>
    <property type="evidence" value="ECO:0007669"/>
    <property type="project" value="InterPro"/>
</dbReference>
<evidence type="ECO:0000313" key="6">
    <source>
        <dbReference type="EMBL" id="KAF6025770.1"/>
    </source>
</evidence>
<accession>A0A7J7JHM2</accession>
<comment type="subcellular location">
    <subcellularLocation>
        <location evidence="1">Nucleus</location>
        <location evidence="1">Nucleolus</location>
    </subcellularLocation>
</comment>
<comment type="similarity">
    <text evidence="2">Belongs to the eukaryotic RPA49/POLR1E RNA polymerase subunit family.</text>
</comment>
<dbReference type="AlphaFoldDB" id="A0A7J7JHM2"/>
<evidence type="ECO:0000256" key="4">
    <source>
        <dbReference type="ARBA" id="ARBA00023163"/>
    </source>
</evidence>
<proteinExistence type="inferred from homology"/>
<dbReference type="GO" id="GO:0005730">
    <property type="term" value="C:nucleolus"/>
    <property type="evidence" value="ECO:0007669"/>
    <property type="project" value="UniProtKB-SubCell"/>
</dbReference>
<dbReference type="GO" id="GO:0003677">
    <property type="term" value="F:DNA binding"/>
    <property type="evidence" value="ECO:0007669"/>
    <property type="project" value="InterPro"/>
</dbReference>
<protein>
    <submittedName>
        <fullName evidence="6">POLR1E</fullName>
    </submittedName>
</protein>
<evidence type="ECO:0000256" key="5">
    <source>
        <dbReference type="ARBA" id="ARBA00023242"/>
    </source>
</evidence>
<keyword evidence="3" id="KW-0240">DNA-directed RNA polymerase</keyword>
<evidence type="ECO:0000256" key="2">
    <source>
        <dbReference type="ARBA" id="ARBA00009430"/>
    </source>
</evidence>
<dbReference type="InterPro" id="IPR009668">
    <property type="entry name" value="RNA_pol-assoc_fac_A49-like"/>
</dbReference>
<dbReference type="OrthoDB" id="532500at2759"/>
<name>A0A7J7JHM2_BUGNE</name>
<dbReference type="GO" id="GO:0000428">
    <property type="term" value="C:DNA-directed RNA polymerase complex"/>
    <property type="evidence" value="ECO:0007669"/>
    <property type="project" value="UniProtKB-KW"/>
</dbReference>
<dbReference type="EMBL" id="VXIV02002437">
    <property type="protein sequence ID" value="KAF6025770.1"/>
    <property type="molecule type" value="Genomic_DNA"/>
</dbReference>
<dbReference type="Proteomes" id="UP000593567">
    <property type="component" value="Unassembled WGS sequence"/>
</dbReference>
<sequence length="399" mass="45160">MASRTVRAVTKNTDDLKPLFSVSFTNGLLDPSAYNTVSARVLKCKHSERLHKLVVKAGDMEYAGDYDQSTRDDGKYIGVEDIESGEMTLVPLKRVRLRPAVSLGQEPDEWIEPAKKSRQEQNDSLIEAFGGAKQKQRVMKRKRHGLDQDMINAALDSANVEDISVTDSSTVETPVKTAAEEDILPPHDTETTNPDKCYPLEGYFPEYIRKDLEEFVDDFACDASTLAEWKSSKRYPEFILTQLEKLPLEELHRRKTSVYIKYLLFLLRLHAFKSIDLKQKDPFSSQDNESLYQMPGSCFDYLLNTYTVKAGKSRAFPQRLKDKALITILLLALRLENNSFCCNKLMADLKVGGKKICDLAKAMGCKAKMNRKAQVPEIILELAAPLKFPAATPAPRRRR</sequence>